<evidence type="ECO:0000313" key="3">
    <source>
        <dbReference type="Proteomes" id="UP000006591"/>
    </source>
</evidence>
<feature type="region of interest" description="Disordered" evidence="1">
    <location>
        <begin position="1"/>
        <end position="25"/>
    </location>
</feature>
<dbReference type="InterPro" id="IPR004320">
    <property type="entry name" value="BPS1_pln"/>
</dbReference>
<sequence length="534" mass="55100">MHLTLSPGRKAAHARTASHPCHHPELARLDGGVRELMSWTATSRSGGEGSSGLALVEAVLAALGEVLELPVAVAALHGGEAAAAARDDAFLVLADAYGTFESALLALRESVAGARCGARRGDGAAVAAALRARRRTEKELCRLAGAMRQAASRTPAADATTGDGVGDAVADAAAAIAAASEAVFLGCAAMSPDMSSSMASSPLSKNWLARLHLHVVPASKKVSPETATATAAAFERLEECIGELESGSEKVFRRLLQTRVSLLNIHNPLPAAARSASLPREHSHPVVARLDGGISALRSWSAAAARLSGVDGDGRCDGLALVEDVLAVLGELLGLPQAAAAIHRAGGGAACERALDGFLALADAYGTFESAVLALRQSAAELRAGARRGDGATVATALRAHRRTERELCRLAAAMRHAVRRTPAAASRTANDADGEVVGIVAEAAAVTAAASEAILLRCAAMSRDVPAMVQTAASHKWLAWLGVTRAAKKAASPALEKLEELEECIGEMESGSEKVFRRLLQTRVSLLNIHNPL</sequence>
<reference evidence="2" key="1">
    <citation type="submission" date="2015-04" db="UniProtKB">
        <authorList>
            <consortium name="EnsemblPlants"/>
        </authorList>
    </citation>
    <scope>IDENTIFICATION</scope>
    <source>
        <strain evidence="2">SL10</strain>
    </source>
</reference>
<protein>
    <submittedName>
        <fullName evidence="2">Uncharacterized protein</fullName>
    </submittedName>
</protein>
<evidence type="ECO:0000256" key="1">
    <source>
        <dbReference type="SAM" id="MobiDB-lite"/>
    </source>
</evidence>
<dbReference type="STRING" id="4536.A0A0E0H4X7"/>
<organism evidence="2">
    <name type="scientific">Oryza nivara</name>
    <name type="common">Indian wild rice</name>
    <name type="synonym">Oryza sativa f. spontanea</name>
    <dbReference type="NCBI Taxonomy" id="4536"/>
    <lineage>
        <taxon>Eukaryota</taxon>
        <taxon>Viridiplantae</taxon>
        <taxon>Streptophyta</taxon>
        <taxon>Embryophyta</taxon>
        <taxon>Tracheophyta</taxon>
        <taxon>Spermatophyta</taxon>
        <taxon>Magnoliopsida</taxon>
        <taxon>Liliopsida</taxon>
        <taxon>Poales</taxon>
        <taxon>Poaceae</taxon>
        <taxon>BOP clade</taxon>
        <taxon>Oryzoideae</taxon>
        <taxon>Oryzeae</taxon>
        <taxon>Oryzinae</taxon>
        <taxon>Oryza</taxon>
    </lineage>
</organism>
<dbReference type="Pfam" id="PF03087">
    <property type="entry name" value="BPS1"/>
    <property type="match status" value="2"/>
</dbReference>
<reference evidence="2" key="2">
    <citation type="submission" date="2018-04" db="EMBL/GenBank/DDBJ databases">
        <title>OnivRS2 (Oryza nivara Reference Sequence Version 2).</title>
        <authorList>
            <person name="Zhang J."/>
            <person name="Kudrna D."/>
            <person name="Lee S."/>
            <person name="Talag J."/>
            <person name="Rajasekar S."/>
            <person name="Welchert J."/>
            <person name="Hsing Y.-I."/>
            <person name="Wing R.A."/>
        </authorList>
    </citation>
    <scope>NUCLEOTIDE SEQUENCE [LARGE SCALE GENOMIC DNA]</scope>
    <source>
        <strain evidence="2">SL10</strain>
    </source>
</reference>
<proteinExistence type="predicted"/>
<dbReference type="Proteomes" id="UP000006591">
    <property type="component" value="Chromosome 4"/>
</dbReference>
<dbReference type="EnsemblPlants" id="ONIVA04G21650.1">
    <property type="protein sequence ID" value="ONIVA04G21650.1"/>
    <property type="gene ID" value="ONIVA04G21650"/>
</dbReference>
<accession>A0A0E0H4X7</accession>
<dbReference type="Gramene" id="ONIVA04G21650.1">
    <property type="protein sequence ID" value="ONIVA04G21650.1"/>
    <property type="gene ID" value="ONIVA04G21650"/>
</dbReference>
<dbReference type="HOGENOM" id="CLU_017798_0_2_1"/>
<dbReference type="AlphaFoldDB" id="A0A0E0H4X7"/>
<dbReference type="PANTHER" id="PTHR33070:SF89">
    <property type="entry name" value="EXPRESSED PROTEIN"/>
    <property type="match status" value="1"/>
</dbReference>
<keyword evidence="3" id="KW-1185">Reference proteome</keyword>
<evidence type="ECO:0000313" key="2">
    <source>
        <dbReference type="EnsemblPlants" id="ONIVA04G21650.1"/>
    </source>
</evidence>
<dbReference type="OMA" id="CHYPELA"/>
<dbReference type="GO" id="GO:0048364">
    <property type="term" value="P:root development"/>
    <property type="evidence" value="ECO:0007669"/>
    <property type="project" value="InterPro"/>
</dbReference>
<dbReference type="GO" id="GO:0048367">
    <property type="term" value="P:shoot system development"/>
    <property type="evidence" value="ECO:0007669"/>
    <property type="project" value="InterPro"/>
</dbReference>
<dbReference type="eggNOG" id="ENOG502QQ4Y">
    <property type="taxonomic scope" value="Eukaryota"/>
</dbReference>
<name>A0A0E0H4X7_ORYNI</name>
<dbReference type="PANTHER" id="PTHR33070">
    <property type="entry name" value="OS06G0725500 PROTEIN"/>
    <property type="match status" value="1"/>
</dbReference>